<evidence type="ECO:0000256" key="2">
    <source>
        <dbReference type="ARBA" id="ARBA00022729"/>
    </source>
</evidence>
<evidence type="ECO:0000259" key="3">
    <source>
        <dbReference type="Pfam" id="PF09375"/>
    </source>
</evidence>
<comment type="subcellular location">
    <subcellularLocation>
        <location evidence="1">Cell envelope</location>
    </subcellularLocation>
</comment>
<evidence type="ECO:0000313" key="4">
    <source>
        <dbReference type="EMBL" id="PZW39768.1"/>
    </source>
</evidence>
<dbReference type="InterPro" id="IPR034984">
    <property type="entry name" value="Imelysin-like_IPPA"/>
</dbReference>
<protein>
    <submittedName>
        <fullName evidence="4">Imelysin</fullName>
    </submittedName>
</protein>
<reference evidence="4 5" key="1">
    <citation type="submission" date="2018-06" db="EMBL/GenBank/DDBJ databases">
        <title>Genomic Encyclopedia of Archaeal and Bacterial Type Strains, Phase II (KMG-II): from individual species to whole genera.</title>
        <authorList>
            <person name="Goeker M."/>
        </authorList>
    </citation>
    <scope>NUCLEOTIDE SEQUENCE [LARGE SCALE GENOMIC DNA]</scope>
    <source>
        <strain evidence="4 5">DSM 15361</strain>
    </source>
</reference>
<dbReference type="Gene3D" id="1.20.1420.20">
    <property type="entry name" value="M75 peptidase, HXXE motif"/>
    <property type="match status" value="1"/>
</dbReference>
<dbReference type="PROSITE" id="PS51257">
    <property type="entry name" value="PROKAR_LIPOPROTEIN"/>
    <property type="match status" value="1"/>
</dbReference>
<proteinExistence type="predicted"/>
<dbReference type="RefSeq" id="WP_111541409.1">
    <property type="nucleotide sequence ID" value="NZ_QKYV01000005.1"/>
</dbReference>
<evidence type="ECO:0000256" key="1">
    <source>
        <dbReference type="ARBA" id="ARBA00004196"/>
    </source>
</evidence>
<sequence>MKKFILLFVSLSLFVVSCSDDDSSSTTAGDDAFDRKEMLTHWADHIIVPAYTNFVASSTTLDASTQTFIETPNEANLVQLREDYQKAYLDFQTISIFEIGPAETIGFRGFVNTYPTNATAITQLIENYETPNLELPSSRAAQGFPALDYFLYGVADNDNSIIETYSTGNFANGYKTYLGLVSKRIKDLSTLILNDWNNEYRDNFVANTSSSSTGSVDMLANDFIIHFEKFIRSGKVGIPAGVFSGNVEPQTIESYYQPSFSKSLLEKSLNSSKNFFKGLSFDQSTTGLSFESYLDYLNSIKEGEDLSTLILNQYEDSASKIGLLNDNLLQEVENNNSKMLTAYDSMQANVILLKIDMLQALSISVDYVDTDGD</sequence>
<keyword evidence="5" id="KW-1185">Reference proteome</keyword>
<name>A0A2W7I0B9_9FLAO</name>
<dbReference type="Proteomes" id="UP000249542">
    <property type="component" value="Unassembled WGS sequence"/>
</dbReference>
<feature type="domain" description="Imelysin-like" evidence="3">
    <location>
        <begin position="47"/>
        <end position="341"/>
    </location>
</feature>
<dbReference type="CDD" id="cd14659">
    <property type="entry name" value="Imelysin-like_IPPA"/>
    <property type="match status" value="1"/>
</dbReference>
<gene>
    <name evidence="4" type="ORF">LX95_02133</name>
</gene>
<dbReference type="Pfam" id="PF09375">
    <property type="entry name" value="Peptidase_M75"/>
    <property type="match status" value="1"/>
</dbReference>
<accession>A0A2W7I0B9</accession>
<dbReference type="GO" id="GO:0030313">
    <property type="term" value="C:cell envelope"/>
    <property type="evidence" value="ECO:0007669"/>
    <property type="project" value="UniProtKB-SubCell"/>
</dbReference>
<evidence type="ECO:0000313" key="5">
    <source>
        <dbReference type="Proteomes" id="UP000249542"/>
    </source>
</evidence>
<organism evidence="4 5">
    <name type="scientific">Mesonia algae</name>
    <dbReference type="NCBI Taxonomy" id="213248"/>
    <lineage>
        <taxon>Bacteria</taxon>
        <taxon>Pseudomonadati</taxon>
        <taxon>Bacteroidota</taxon>
        <taxon>Flavobacteriia</taxon>
        <taxon>Flavobacteriales</taxon>
        <taxon>Flavobacteriaceae</taxon>
        <taxon>Mesonia</taxon>
    </lineage>
</organism>
<dbReference type="EMBL" id="QKYV01000005">
    <property type="protein sequence ID" value="PZW39768.1"/>
    <property type="molecule type" value="Genomic_DNA"/>
</dbReference>
<dbReference type="InterPro" id="IPR038352">
    <property type="entry name" value="Imelysin_sf"/>
</dbReference>
<keyword evidence="2" id="KW-0732">Signal</keyword>
<dbReference type="InterPro" id="IPR018976">
    <property type="entry name" value="Imelysin-like"/>
</dbReference>
<comment type="caution">
    <text evidence="4">The sequence shown here is derived from an EMBL/GenBank/DDBJ whole genome shotgun (WGS) entry which is preliminary data.</text>
</comment>
<dbReference type="AlphaFoldDB" id="A0A2W7I0B9"/>